<dbReference type="Proteomes" id="UP001170954">
    <property type="component" value="Unassembled WGS sequence"/>
</dbReference>
<keyword evidence="3 5" id="KW-1133">Transmembrane helix</keyword>
<feature type="transmembrane region" description="Helical" evidence="5">
    <location>
        <begin position="74"/>
        <end position="95"/>
    </location>
</feature>
<evidence type="ECO:0000256" key="5">
    <source>
        <dbReference type="SAM" id="Phobius"/>
    </source>
</evidence>
<keyword evidence="4 5" id="KW-0472">Membrane</keyword>
<dbReference type="RefSeq" id="WP_286650477.1">
    <property type="nucleotide sequence ID" value="NZ_JACAGK010000006.1"/>
</dbReference>
<feature type="transmembrane region" description="Helical" evidence="5">
    <location>
        <begin position="20"/>
        <end position="37"/>
    </location>
</feature>
<evidence type="ECO:0000256" key="4">
    <source>
        <dbReference type="ARBA" id="ARBA00023136"/>
    </source>
</evidence>
<gene>
    <name evidence="6" type="ORF">HX018_03480</name>
</gene>
<organism evidence="6 7">
    <name type="scientific">Sphingobacterium hotanense</name>
    <dbReference type="NCBI Taxonomy" id="649196"/>
    <lineage>
        <taxon>Bacteria</taxon>
        <taxon>Pseudomonadati</taxon>
        <taxon>Bacteroidota</taxon>
        <taxon>Sphingobacteriia</taxon>
        <taxon>Sphingobacteriales</taxon>
        <taxon>Sphingobacteriaceae</taxon>
        <taxon>Sphingobacterium</taxon>
    </lineage>
</organism>
<comment type="subcellular location">
    <subcellularLocation>
        <location evidence="1">Membrane</location>
        <topology evidence="1">Multi-pass membrane protein</topology>
    </subcellularLocation>
</comment>
<reference evidence="6" key="1">
    <citation type="submission" date="2020-06" db="EMBL/GenBank/DDBJ databases">
        <authorList>
            <person name="Dong N."/>
        </authorList>
    </citation>
    <scope>NUCLEOTIDE SEQUENCE</scope>
    <source>
        <strain evidence="6">R1692</strain>
    </source>
</reference>
<feature type="transmembrane region" description="Helical" evidence="5">
    <location>
        <begin position="49"/>
        <end position="68"/>
    </location>
</feature>
<accession>A0ABT7NJD5</accession>
<sequence length="116" mass="12897">MEKNDLKVNTAGLQDNKTIAIIAYITWIGLLVAFIMNKDKQDPFVKFHIRQNLGLFVIGILSGLLNFIPSVGAMIIYVVFAILFVLWIIGLLGAFSGKTNPIPVVGPMFQDWFKGI</sequence>
<evidence type="ECO:0000256" key="3">
    <source>
        <dbReference type="ARBA" id="ARBA00022989"/>
    </source>
</evidence>
<dbReference type="EMBL" id="JACAGK010000006">
    <property type="protein sequence ID" value="MDM1047304.1"/>
    <property type="molecule type" value="Genomic_DNA"/>
</dbReference>
<dbReference type="Pfam" id="PF09685">
    <property type="entry name" value="MamF_MmsF"/>
    <property type="match status" value="1"/>
</dbReference>
<evidence type="ECO:0000313" key="6">
    <source>
        <dbReference type="EMBL" id="MDM1047304.1"/>
    </source>
</evidence>
<evidence type="ECO:0000313" key="7">
    <source>
        <dbReference type="Proteomes" id="UP001170954"/>
    </source>
</evidence>
<name>A0ABT7NJD5_9SPHI</name>
<evidence type="ECO:0008006" key="8">
    <source>
        <dbReference type="Google" id="ProtNLM"/>
    </source>
</evidence>
<reference evidence="6" key="2">
    <citation type="journal article" date="2022" name="Sci. Total Environ.">
        <title>Prevalence, transmission, and molecular epidemiology of tet(X)-positive bacteria among humans, animals, and environmental niches in China: An epidemiological, and genomic-based study.</title>
        <authorList>
            <person name="Dong N."/>
            <person name="Zeng Y."/>
            <person name="Cai C."/>
            <person name="Sun C."/>
            <person name="Lu J."/>
            <person name="Liu C."/>
            <person name="Zhou H."/>
            <person name="Sun Q."/>
            <person name="Shu L."/>
            <person name="Wang H."/>
            <person name="Wang Y."/>
            <person name="Wang S."/>
            <person name="Wu C."/>
            <person name="Chan E.W."/>
            <person name="Chen G."/>
            <person name="Shen Z."/>
            <person name="Chen S."/>
            <person name="Zhang R."/>
        </authorList>
    </citation>
    <scope>NUCLEOTIDE SEQUENCE</scope>
    <source>
        <strain evidence="6">R1692</strain>
    </source>
</reference>
<protein>
    <recommendedName>
        <fullName evidence="8">DUF4870 domain-containing protein</fullName>
    </recommendedName>
</protein>
<comment type="caution">
    <text evidence="6">The sequence shown here is derived from an EMBL/GenBank/DDBJ whole genome shotgun (WGS) entry which is preliminary data.</text>
</comment>
<dbReference type="InterPro" id="IPR019109">
    <property type="entry name" value="MamF_MmsF"/>
</dbReference>
<evidence type="ECO:0000256" key="1">
    <source>
        <dbReference type="ARBA" id="ARBA00004141"/>
    </source>
</evidence>
<proteinExistence type="predicted"/>
<evidence type="ECO:0000256" key="2">
    <source>
        <dbReference type="ARBA" id="ARBA00022692"/>
    </source>
</evidence>
<keyword evidence="7" id="KW-1185">Reference proteome</keyword>
<keyword evidence="2 5" id="KW-0812">Transmembrane</keyword>